<keyword evidence="3" id="KW-1185">Reference proteome</keyword>
<accession>A0AAD7UJY3</accession>
<dbReference type="Pfam" id="PF20666">
    <property type="entry name" value="ZW10_C"/>
    <property type="match status" value="1"/>
</dbReference>
<dbReference type="PANTHER" id="PTHR12205">
    <property type="entry name" value="CENTROMERE/KINETOCHORE PROTEIN ZW10"/>
    <property type="match status" value="1"/>
</dbReference>
<feature type="domain" description="Centromere/kinetochore protein zw10 C-terminal" evidence="1">
    <location>
        <begin position="367"/>
        <end position="481"/>
    </location>
</feature>
<evidence type="ECO:0000259" key="1">
    <source>
        <dbReference type="Pfam" id="PF20666"/>
    </source>
</evidence>
<comment type="caution">
    <text evidence="2">The sequence shown here is derived from an EMBL/GenBank/DDBJ whole genome shotgun (WGS) entry which is preliminary data.</text>
</comment>
<dbReference type="AlphaFoldDB" id="A0AAD7UJY3"/>
<dbReference type="InterPro" id="IPR048343">
    <property type="entry name" value="ZW10_C"/>
</dbReference>
<dbReference type="Proteomes" id="UP001230188">
    <property type="component" value="Unassembled WGS sequence"/>
</dbReference>
<proteinExistence type="predicted"/>
<evidence type="ECO:0000313" key="3">
    <source>
        <dbReference type="Proteomes" id="UP001230188"/>
    </source>
</evidence>
<reference evidence="2" key="1">
    <citation type="submission" date="2023-01" db="EMBL/GenBank/DDBJ databases">
        <title>Metagenome sequencing of chrysophaentin producing Chrysophaeum taylorii.</title>
        <authorList>
            <person name="Davison J."/>
            <person name="Bewley C."/>
        </authorList>
    </citation>
    <scope>NUCLEOTIDE SEQUENCE</scope>
    <source>
        <strain evidence="2">NIES-1699</strain>
    </source>
</reference>
<protein>
    <recommendedName>
        <fullName evidence="1">Centromere/kinetochore protein zw10 C-terminal domain-containing protein</fullName>
    </recommendedName>
</protein>
<dbReference type="GO" id="GO:0006888">
    <property type="term" value="P:endoplasmic reticulum to Golgi vesicle-mediated transport"/>
    <property type="evidence" value="ECO:0007669"/>
    <property type="project" value="TreeGrafter"/>
</dbReference>
<dbReference type="EMBL" id="JAQMWT010000136">
    <property type="protein sequence ID" value="KAJ8609642.1"/>
    <property type="molecule type" value="Genomic_DNA"/>
</dbReference>
<evidence type="ECO:0000313" key="2">
    <source>
        <dbReference type="EMBL" id="KAJ8609642.1"/>
    </source>
</evidence>
<dbReference type="GO" id="GO:0007094">
    <property type="term" value="P:mitotic spindle assembly checkpoint signaling"/>
    <property type="evidence" value="ECO:0007669"/>
    <property type="project" value="TreeGrafter"/>
</dbReference>
<dbReference type="GO" id="GO:0005737">
    <property type="term" value="C:cytoplasm"/>
    <property type="evidence" value="ECO:0007669"/>
    <property type="project" value="GOC"/>
</dbReference>
<dbReference type="GO" id="GO:1990423">
    <property type="term" value="C:RZZ complex"/>
    <property type="evidence" value="ECO:0007669"/>
    <property type="project" value="TreeGrafter"/>
</dbReference>
<dbReference type="PANTHER" id="PTHR12205:SF0">
    <property type="entry name" value="CENTROMERE_KINETOCHORE PROTEIN ZW10 HOMOLOG"/>
    <property type="match status" value="1"/>
</dbReference>
<sequence>MNHHQRLQGIVRRVRRECEEVGETGVEEAVGAEAVVAGLRVELGAALAELGPESTASGYDRERDRLAAEIAACEAQVSRLEAVVRTDRILDEIEALVSSNALSAAAKKLSSFPPRGDDVLRRRKRGLAAALEVRLTDLAAAAIDITASRLVFRHRYAGLIQNAPIDDDDDDDGTSLSSVLRNLGLIGAARRFLRTLAAELEPVLDRAVILTDLSTPDAGELAIEPAPLEEKDAFRTRAASATVWVRFMRETLGLDDETICYLDGWTAKRLEEVVRADASSVDRETLLALDVRPLALPKRLFEEALNTYAQVRATKALDDARDLILGDWHNDSEVDADDILDELEGCAGGRSGGDSFFSEKKKKKGMRVSVLAQEFVAQAERLLQDAVGATAPEAARALFFTTRQLFELYRALFPLAHADTIHAQARMATLFRNDCLFLIRAATRFSVRYCPEIAARGSGDDALLTLVDQLPPLRDLANELLFCPPPAARPA</sequence>
<organism evidence="2 3">
    <name type="scientific">Chrysophaeum taylorii</name>
    <dbReference type="NCBI Taxonomy" id="2483200"/>
    <lineage>
        <taxon>Eukaryota</taxon>
        <taxon>Sar</taxon>
        <taxon>Stramenopiles</taxon>
        <taxon>Ochrophyta</taxon>
        <taxon>Pelagophyceae</taxon>
        <taxon>Pelagomonadales</taxon>
        <taxon>Pelagomonadaceae</taxon>
        <taxon>Chrysophaeum</taxon>
    </lineage>
</organism>
<gene>
    <name evidence="2" type="ORF">CTAYLR_006289</name>
</gene>
<name>A0AAD7UJY3_9STRA</name>